<dbReference type="EMBL" id="QGNW01000189">
    <property type="protein sequence ID" value="RVW86840.1"/>
    <property type="molecule type" value="Genomic_DNA"/>
</dbReference>
<protein>
    <submittedName>
        <fullName evidence="1">Uncharacterized protein</fullName>
    </submittedName>
</protein>
<proteinExistence type="predicted"/>
<reference evidence="1 2" key="1">
    <citation type="journal article" date="2018" name="PLoS Genet.">
        <title>Population sequencing reveals clonal diversity and ancestral inbreeding in the grapevine cultivar Chardonnay.</title>
        <authorList>
            <person name="Roach M.J."/>
            <person name="Johnson D.L."/>
            <person name="Bohlmann J."/>
            <person name="van Vuuren H.J."/>
            <person name="Jones S.J."/>
            <person name="Pretorius I.S."/>
            <person name="Schmidt S.A."/>
            <person name="Borneman A.R."/>
        </authorList>
    </citation>
    <scope>NUCLEOTIDE SEQUENCE [LARGE SCALE GENOMIC DNA]</scope>
    <source>
        <strain evidence="2">cv. Chardonnay</strain>
        <tissue evidence="1">Leaf</tissue>
    </source>
</reference>
<organism evidence="1 2">
    <name type="scientific">Vitis vinifera</name>
    <name type="common">Grape</name>
    <dbReference type="NCBI Taxonomy" id="29760"/>
    <lineage>
        <taxon>Eukaryota</taxon>
        <taxon>Viridiplantae</taxon>
        <taxon>Streptophyta</taxon>
        <taxon>Embryophyta</taxon>
        <taxon>Tracheophyta</taxon>
        <taxon>Spermatophyta</taxon>
        <taxon>Magnoliopsida</taxon>
        <taxon>eudicotyledons</taxon>
        <taxon>Gunneridae</taxon>
        <taxon>Pentapetalae</taxon>
        <taxon>rosids</taxon>
        <taxon>Vitales</taxon>
        <taxon>Vitaceae</taxon>
        <taxon>Viteae</taxon>
        <taxon>Vitis</taxon>
    </lineage>
</organism>
<dbReference type="Proteomes" id="UP000288805">
    <property type="component" value="Unassembled WGS sequence"/>
</dbReference>
<dbReference type="AlphaFoldDB" id="A0A438HR09"/>
<evidence type="ECO:0000313" key="1">
    <source>
        <dbReference type="EMBL" id="RVW86840.1"/>
    </source>
</evidence>
<comment type="caution">
    <text evidence="1">The sequence shown here is derived from an EMBL/GenBank/DDBJ whole genome shotgun (WGS) entry which is preliminary data.</text>
</comment>
<evidence type="ECO:0000313" key="2">
    <source>
        <dbReference type="Proteomes" id="UP000288805"/>
    </source>
</evidence>
<sequence>MERSFDLRCRLLIPKESRNVFSLYGFTWYNTEKNYLDVYRFESWGGSMIPTYVFGQQVCF</sequence>
<accession>A0A438HR09</accession>
<name>A0A438HR09_VITVI</name>
<gene>
    <name evidence="1" type="ORF">CK203_036079</name>
</gene>